<protein>
    <submittedName>
        <fullName evidence="5">SAF domain-containing protein</fullName>
    </submittedName>
</protein>
<evidence type="ECO:0000256" key="1">
    <source>
        <dbReference type="SAM" id="Coils"/>
    </source>
</evidence>
<organism evidence="5 6">
    <name type="scientific">Paenibacillus alvei</name>
    <name type="common">Bacillus alvei</name>
    <dbReference type="NCBI Taxonomy" id="44250"/>
    <lineage>
        <taxon>Bacteria</taxon>
        <taxon>Bacillati</taxon>
        <taxon>Bacillota</taxon>
        <taxon>Bacilli</taxon>
        <taxon>Bacillales</taxon>
        <taxon>Paenibacillaceae</taxon>
        <taxon>Paenibacillus</taxon>
    </lineage>
</organism>
<sequence>MARLRPRTKQFLMTGGIGALIMLLICMITGYFIFNYLRDVQNQERVALQKELEETREKLDKQLESRQNVWVLKADVKAGEKITADKLTVLQVPKTLIPDNVAAEQHAVGKFTKFDLKRNTALLQPMLYQEGITPDDLRRQELKVIMLPLELKKDDFVDVRVVFPDGQDFIVLSKKKVKNLANGVVWYEMDESEILRMSSAIVDAYVNDAQIYALQYVDPYVQEKSTITYPANEKVLDLMRRDPNIVKTASIEMEKRLRARLEKDLNSIDPLDLQKYVSRQTGAAMSQNSRTTEPEHDLPPVAGGEPTSSMPQNIVGDKTKDAPKQEQPSPNSHPQSDKGVPVKDGNLNVPKEESQQNNFSEDMKESVPVN</sequence>
<accession>A0ABT4H3K5</accession>
<dbReference type="Proteomes" id="UP001527181">
    <property type="component" value="Unassembled WGS sequence"/>
</dbReference>
<keyword evidence="1" id="KW-0175">Coiled coil</keyword>
<dbReference type="RefSeq" id="WP_268600163.1">
    <property type="nucleotide sequence ID" value="NZ_JAMDNP010000050.1"/>
</dbReference>
<evidence type="ECO:0000313" key="6">
    <source>
        <dbReference type="Proteomes" id="UP001527181"/>
    </source>
</evidence>
<dbReference type="Pfam" id="PF08666">
    <property type="entry name" value="SAF"/>
    <property type="match status" value="1"/>
</dbReference>
<feature type="region of interest" description="Disordered" evidence="2">
    <location>
        <begin position="280"/>
        <end position="370"/>
    </location>
</feature>
<evidence type="ECO:0000313" key="5">
    <source>
        <dbReference type="EMBL" id="MCY9763224.1"/>
    </source>
</evidence>
<dbReference type="InterPro" id="IPR013974">
    <property type="entry name" value="SAF"/>
</dbReference>
<keyword evidence="6" id="KW-1185">Reference proteome</keyword>
<feature type="transmembrane region" description="Helical" evidence="3">
    <location>
        <begin position="12"/>
        <end position="34"/>
    </location>
</feature>
<dbReference type="SMART" id="SM00858">
    <property type="entry name" value="SAF"/>
    <property type="match status" value="1"/>
</dbReference>
<keyword evidence="3" id="KW-1133">Transmembrane helix</keyword>
<evidence type="ECO:0000256" key="3">
    <source>
        <dbReference type="SAM" id="Phobius"/>
    </source>
</evidence>
<dbReference type="EMBL" id="JAMDNP010000050">
    <property type="protein sequence ID" value="MCY9763224.1"/>
    <property type="molecule type" value="Genomic_DNA"/>
</dbReference>
<dbReference type="CDD" id="cd11614">
    <property type="entry name" value="SAF_CpaB_FlgA_like"/>
    <property type="match status" value="1"/>
</dbReference>
<comment type="caution">
    <text evidence="5">The sequence shown here is derived from an EMBL/GenBank/DDBJ whole genome shotgun (WGS) entry which is preliminary data.</text>
</comment>
<feature type="compositionally biased region" description="Basic and acidic residues" evidence="2">
    <location>
        <begin position="361"/>
        <end position="370"/>
    </location>
</feature>
<proteinExistence type="predicted"/>
<evidence type="ECO:0000256" key="2">
    <source>
        <dbReference type="SAM" id="MobiDB-lite"/>
    </source>
</evidence>
<name>A0ABT4H3K5_PAEAL</name>
<reference evidence="5 6" key="1">
    <citation type="submission" date="2022-05" db="EMBL/GenBank/DDBJ databases">
        <title>Genome Sequencing of Bee-Associated Microbes.</title>
        <authorList>
            <person name="Dunlap C."/>
        </authorList>
    </citation>
    <scope>NUCLEOTIDE SEQUENCE [LARGE SCALE GENOMIC DNA]</scope>
    <source>
        <strain evidence="5 6">NRRL B-04010</strain>
    </source>
</reference>
<keyword evidence="3" id="KW-0472">Membrane</keyword>
<feature type="coiled-coil region" evidence="1">
    <location>
        <begin position="38"/>
        <end position="69"/>
    </location>
</feature>
<feature type="compositionally biased region" description="Polar residues" evidence="2">
    <location>
        <begin position="280"/>
        <end position="291"/>
    </location>
</feature>
<feature type="domain" description="SAF" evidence="4">
    <location>
        <begin position="67"/>
        <end position="128"/>
    </location>
</feature>
<gene>
    <name evidence="5" type="ORF">M5X12_22070</name>
</gene>
<keyword evidence="3" id="KW-0812">Transmembrane</keyword>
<evidence type="ECO:0000259" key="4">
    <source>
        <dbReference type="SMART" id="SM00858"/>
    </source>
</evidence>